<dbReference type="AlphaFoldDB" id="A0A0K8RC18"/>
<feature type="region of interest" description="Disordered" evidence="1">
    <location>
        <begin position="1"/>
        <end position="76"/>
    </location>
</feature>
<organism evidence="2">
    <name type="scientific">Ixodes ricinus</name>
    <name type="common">Common tick</name>
    <name type="synonym">Acarus ricinus</name>
    <dbReference type="NCBI Taxonomy" id="34613"/>
    <lineage>
        <taxon>Eukaryota</taxon>
        <taxon>Metazoa</taxon>
        <taxon>Ecdysozoa</taxon>
        <taxon>Arthropoda</taxon>
        <taxon>Chelicerata</taxon>
        <taxon>Arachnida</taxon>
        <taxon>Acari</taxon>
        <taxon>Parasitiformes</taxon>
        <taxon>Ixodida</taxon>
        <taxon>Ixodoidea</taxon>
        <taxon>Ixodidae</taxon>
        <taxon>Ixodinae</taxon>
        <taxon>Ixodes</taxon>
    </lineage>
</organism>
<reference evidence="2" key="1">
    <citation type="submission" date="2012-12" db="EMBL/GenBank/DDBJ databases">
        <title>Identification and characterization of a phenylalanine ammonia-lyase gene family in Isatis indigotica Fort.</title>
        <authorList>
            <person name="Liu Q."/>
            <person name="Chen J."/>
            <person name="Zhou X."/>
            <person name="Di P."/>
            <person name="Xiao Y."/>
            <person name="Xuan H."/>
            <person name="Zhang L."/>
            <person name="Chen W."/>
        </authorList>
    </citation>
    <scope>NUCLEOTIDE SEQUENCE</scope>
    <source>
        <tissue evidence="2">Salivary gland</tissue>
    </source>
</reference>
<feature type="compositionally biased region" description="Acidic residues" evidence="1">
    <location>
        <begin position="67"/>
        <end position="76"/>
    </location>
</feature>
<name>A0A0K8RC18_IXORI</name>
<evidence type="ECO:0000313" key="2">
    <source>
        <dbReference type="EMBL" id="JAA68413.1"/>
    </source>
</evidence>
<accession>A0A0K8RC18</accession>
<protein>
    <submittedName>
        <fullName evidence="2">Uncharacterized protein</fullName>
    </submittedName>
</protein>
<sequence length="124" mass="14040">MKPLEPLQVPAKEVDIVTEKASDPQHPNNGQIEDSDRTLNKATDSDEEVEEAWQAAGVVEDTKPDEGPAEDWESEITEPHFVVNKRAYLYGKDVFVPSDIHAVSYRRRTPWYQPVEGQFDDADS</sequence>
<evidence type="ECO:0000256" key="1">
    <source>
        <dbReference type="SAM" id="MobiDB-lite"/>
    </source>
</evidence>
<dbReference type="EMBL" id="GADI01005395">
    <property type="protein sequence ID" value="JAA68413.1"/>
    <property type="molecule type" value="mRNA"/>
</dbReference>
<feature type="compositionally biased region" description="Basic and acidic residues" evidence="1">
    <location>
        <begin position="12"/>
        <end position="23"/>
    </location>
</feature>
<proteinExistence type="evidence at transcript level"/>